<sequence>MEIRQLIGKLIIQENISPIERNKIPNTFVINIPNPLASYYGRFTAIEKPHSIVFVTKEPASFEKILRATTKINKETDFDIAGAKCEITIGKKKYSGIRVKRINRHNFIEEVQRLYQKEGFEFAKPVRMKEDTDALVRVNKFFTIKKITDHIWQSNGNPNRYYIHIPKYIDWNEFRDVTFDIKNNVSVTGYDVAKGIFYENNGITEMVRIIKPDITEAMVKEIYEKYRDRLS</sequence>
<protein>
    <submittedName>
        <fullName evidence="1">Uncharacterized protein</fullName>
    </submittedName>
</protein>
<proteinExistence type="predicted"/>
<organism evidence="1 2">
    <name type="scientific">Namhaeicola litoreus</name>
    <dbReference type="NCBI Taxonomy" id="1052145"/>
    <lineage>
        <taxon>Bacteria</taxon>
        <taxon>Pseudomonadati</taxon>
        <taxon>Bacteroidota</taxon>
        <taxon>Flavobacteriia</taxon>
        <taxon>Flavobacteriales</taxon>
        <taxon>Flavobacteriaceae</taxon>
        <taxon>Namhaeicola</taxon>
    </lineage>
</organism>
<evidence type="ECO:0000313" key="1">
    <source>
        <dbReference type="EMBL" id="MFD1316069.1"/>
    </source>
</evidence>
<accession>A0ABW3Y5P8</accession>
<dbReference type="RefSeq" id="WP_377178839.1">
    <property type="nucleotide sequence ID" value="NZ_JBHTMY010000003.1"/>
</dbReference>
<evidence type="ECO:0000313" key="2">
    <source>
        <dbReference type="Proteomes" id="UP001597201"/>
    </source>
</evidence>
<reference evidence="2" key="1">
    <citation type="journal article" date="2019" name="Int. J. Syst. Evol. Microbiol.">
        <title>The Global Catalogue of Microorganisms (GCM) 10K type strain sequencing project: providing services to taxonomists for standard genome sequencing and annotation.</title>
        <authorList>
            <consortium name="The Broad Institute Genomics Platform"/>
            <consortium name="The Broad Institute Genome Sequencing Center for Infectious Disease"/>
            <person name="Wu L."/>
            <person name="Ma J."/>
        </authorList>
    </citation>
    <scope>NUCLEOTIDE SEQUENCE [LARGE SCALE GENOMIC DNA]</scope>
    <source>
        <strain evidence="2">CCUG 61485</strain>
    </source>
</reference>
<gene>
    <name evidence="1" type="ORF">ACFQ39_10605</name>
</gene>
<name>A0ABW3Y5P8_9FLAO</name>
<dbReference type="EMBL" id="JBHTMY010000003">
    <property type="protein sequence ID" value="MFD1316069.1"/>
    <property type="molecule type" value="Genomic_DNA"/>
</dbReference>
<dbReference type="Proteomes" id="UP001597201">
    <property type="component" value="Unassembled WGS sequence"/>
</dbReference>
<comment type="caution">
    <text evidence="1">The sequence shown here is derived from an EMBL/GenBank/DDBJ whole genome shotgun (WGS) entry which is preliminary data.</text>
</comment>
<keyword evidence="2" id="KW-1185">Reference proteome</keyword>